<evidence type="ECO:0000313" key="7">
    <source>
        <dbReference type="Proteomes" id="UP000317318"/>
    </source>
</evidence>
<dbReference type="Proteomes" id="UP000317318">
    <property type="component" value="Chromosome"/>
</dbReference>
<proteinExistence type="inferred from homology"/>
<dbReference type="EMBL" id="CP036268">
    <property type="protein sequence ID" value="QDT39869.1"/>
    <property type="molecule type" value="Genomic_DNA"/>
</dbReference>
<dbReference type="InterPro" id="IPR024607">
    <property type="entry name" value="Sulfatase_CS"/>
</dbReference>
<dbReference type="Gene3D" id="3.40.720.10">
    <property type="entry name" value="Alkaline Phosphatase, subunit A"/>
    <property type="match status" value="1"/>
</dbReference>
<evidence type="ECO:0000256" key="2">
    <source>
        <dbReference type="ARBA" id="ARBA00022723"/>
    </source>
</evidence>
<dbReference type="GO" id="GO:0046872">
    <property type="term" value="F:metal ion binding"/>
    <property type="evidence" value="ECO:0007669"/>
    <property type="project" value="UniProtKB-KW"/>
</dbReference>
<evidence type="ECO:0000256" key="1">
    <source>
        <dbReference type="ARBA" id="ARBA00008779"/>
    </source>
</evidence>
<dbReference type="GO" id="GO:0004065">
    <property type="term" value="F:arylsulfatase activity"/>
    <property type="evidence" value="ECO:0007669"/>
    <property type="project" value="UniProtKB-EC"/>
</dbReference>
<evidence type="ECO:0000313" key="6">
    <source>
        <dbReference type="EMBL" id="QDT39869.1"/>
    </source>
</evidence>
<sequence length="430" mass="47755">MRSFVIACLTVASGAGIAFGDRPNIVLIMADDLGADAIGCYGGEGGETPVLDQLAADGIRFTQCYSQPLCTPTRVQIMTGKYNFRNYTDFGYLNPDETTFADVLKEAGYRTGVFGKWQLSGSGREYPAHADPSDWGFDEYCLWQLNFRPGHGNKGSRYWDPKLEDRAGIIETSADDFGPDIFVERLCGFISQESAKPFFAYFPMAITHDPFVPTPEQTSAPTADHTSSNPKYFPDMVAYTDTMVGRIVKQLDDLGLRENTILIFTTDNGTSSRVVMSTVEGTVRGAKGQMNREGMWVPLIVNWPGHVEAGQVTDRLVDFTDVLPTLMAVAKIDAAPDQTLDGLPFLASQGDLPKIEREWIYSWYDPKHSKNVGRYKGVMAADRTHQLFLKGKWLRRWDGEPFADGDREAARKKLQPVLDRYAAQGGVMSE</sequence>
<dbReference type="Pfam" id="PF00884">
    <property type="entry name" value="Sulfatase"/>
    <property type="match status" value="1"/>
</dbReference>
<feature type="domain" description="Sulfatase N-terminal" evidence="5">
    <location>
        <begin position="23"/>
        <end position="331"/>
    </location>
</feature>
<dbReference type="PANTHER" id="PTHR42693">
    <property type="entry name" value="ARYLSULFATASE FAMILY MEMBER"/>
    <property type="match status" value="1"/>
</dbReference>
<keyword evidence="3 6" id="KW-0378">Hydrolase</keyword>
<gene>
    <name evidence="6" type="primary">atsA_39</name>
    <name evidence="6" type="ORF">Pan189_42810</name>
</gene>
<evidence type="ECO:0000259" key="5">
    <source>
        <dbReference type="Pfam" id="PF00884"/>
    </source>
</evidence>
<accession>A0A517R7K1</accession>
<dbReference type="PROSITE" id="PS00523">
    <property type="entry name" value="SULFATASE_1"/>
    <property type="match status" value="1"/>
</dbReference>
<keyword evidence="4" id="KW-0106">Calcium</keyword>
<name>A0A517R7K1_9PLAN</name>
<organism evidence="6 7">
    <name type="scientific">Stratiformator vulcanicus</name>
    <dbReference type="NCBI Taxonomy" id="2527980"/>
    <lineage>
        <taxon>Bacteria</taxon>
        <taxon>Pseudomonadati</taxon>
        <taxon>Planctomycetota</taxon>
        <taxon>Planctomycetia</taxon>
        <taxon>Planctomycetales</taxon>
        <taxon>Planctomycetaceae</taxon>
        <taxon>Stratiformator</taxon>
    </lineage>
</organism>
<dbReference type="AlphaFoldDB" id="A0A517R7K1"/>
<reference evidence="6 7" key="1">
    <citation type="submission" date="2019-02" db="EMBL/GenBank/DDBJ databases">
        <title>Deep-cultivation of Planctomycetes and their phenomic and genomic characterization uncovers novel biology.</title>
        <authorList>
            <person name="Wiegand S."/>
            <person name="Jogler M."/>
            <person name="Boedeker C."/>
            <person name="Pinto D."/>
            <person name="Vollmers J."/>
            <person name="Rivas-Marin E."/>
            <person name="Kohn T."/>
            <person name="Peeters S.H."/>
            <person name="Heuer A."/>
            <person name="Rast P."/>
            <person name="Oberbeckmann S."/>
            <person name="Bunk B."/>
            <person name="Jeske O."/>
            <person name="Meyerdierks A."/>
            <person name="Storesund J.E."/>
            <person name="Kallscheuer N."/>
            <person name="Luecker S."/>
            <person name="Lage O.M."/>
            <person name="Pohl T."/>
            <person name="Merkel B.J."/>
            <person name="Hornburger P."/>
            <person name="Mueller R.-W."/>
            <person name="Bruemmer F."/>
            <person name="Labrenz M."/>
            <person name="Spormann A.M."/>
            <person name="Op den Camp H."/>
            <person name="Overmann J."/>
            <person name="Amann R."/>
            <person name="Jetten M.S.M."/>
            <person name="Mascher T."/>
            <person name="Medema M.H."/>
            <person name="Devos D.P."/>
            <person name="Kaster A.-K."/>
            <person name="Ovreas L."/>
            <person name="Rohde M."/>
            <person name="Galperin M.Y."/>
            <person name="Jogler C."/>
        </authorList>
    </citation>
    <scope>NUCLEOTIDE SEQUENCE [LARGE SCALE GENOMIC DNA]</scope>
    <source>
        <strain evidence="6 7">Pan189</strain>
    </source>
</reference>
<dbReference type="PANTHER" id="PTHR42693:SF53">
    <property type="entry name" value="ENDO-4-O-SULFATASE"/>
    <property type="match status" value="1"/>
</dbReference>
<dbReference type="EC" id="3.1.6.1" evidence="6"/>
<evidence type="ECO:0000256" key="3">
    <source>
        <dbReference type="ARBA" id="ARBA00022801"/>
    </source>
</evidence>
<dbReference type="KEGG" id="svp:Pan189_42810"/>
<dbReference type="InterPro" id="IPR050738">
    <property type="entry name" value="Sulfatase"/>
</dbReference>
<protein>
    <submittedName>
        <fullName evidence="6">Arylsulfatase</fullName>
        <ecNumber evidence="6">3.1.6.1</ecNumber>
    </submittedName>
</protein>
<evidence type="ECO:0000256" key="4">
    <source>
        <dbReference type="ARBA" id="ARBA00022837"/>
    </source>
</evidence>
<keyword evidence="7" id="KW-1185">Reference proteome</keyword>
<dbReference type="InterPro" id="IPR000917">
    <property type="entry name" value="Sulfatase_N"/>
</dbReference>
<keyword evidence="2" id="KW-0479">Metal-binding</keyword>
<dbReference type="InterPro" id="IPR017850">
    <property type="entry name" value="Alkaline_phosphatase_core_sf"/>
</dbReference>
<dbReference type="CDD" id="cd16151">
    <property type="entry name" value="sulfatase_like"/>
    <property type="match status" value="1"/>
</dbReference>
<dbReference type="SUPFAM" id="SSF53649">
    <property type="entry name" value="Alkaline phosphatase-like"/>
    <property type="match status" value="1"/>
</dbReference>
<comment type="similarity">
    <text evidence="1">Belongs to the sulfatase family.</text>
</comment>